<feature type="non-terminal residue" evidence="2">
    <location>
        <position position="150"/>
    </location>
</feature>
<dbReference type="EMBL" id="CAJVPS010003696">
    <property type="protein sequence ID" value="CAG8593137.1"/>
    <property type="molecule type" value="Genomic_DNA"/>
</dbReference>
<comment type="caution">
    <text evidence="2">The sequence shown here is derived from an EMBL/GenBank/DDBJ whole genome shotgun (WGS) entry which is preliminary data.</text>
</comment>
<organism evidence="2 3">
    <name type="scientific">Ambispora leptoticha</name>
    <dbReference type="NCBI Taxonomy" id="144679"/>
    <lineage>
        <taxon>Eukaryota</taxon>
        <taxon>Fungi</taxon>
        <taxon>Fungi incertae sedis</taxon>
        <taxon>Mucoromycota</taxon>
        <taxon>Glomeromycotina</taxon>
        <taxon>Glomeromycetes</taxon>
        <taxon>Archaeosporales</taxon>
        <taxon>Ambisporaceae</taxon>
        <taxon>Ambispora</taxon>
    </lineage>
</organism>
<evidence type="ECO:0000313" key="2">
    <source>
        <dbReference type="EMBL" id="CAG8593137.1"/>
    </source>
</evidence>
<dbReference type="AlphaFoldDB" id="A0A9N9G8W7"/>
<accession>A0A9N9G8W7</accession>
<gene>
    <name evidence="2" type="ORF">ALEPTO_LOCUS7795</name>
</gene>
<proteinExistence type="predicted"/>
<name>A0A9N9G8W7_9GLOM</name>
<protein>
    <submittedName>
        <fullName evidence="2">5931_t:CDS:1</fullName>
    </submittedName>
</protein>
<sequence length="150" mass="16306">LTQNIQDFFSSSTSTEDESDSGKEEQTSLILDIPPQLLLSPQVTSSSQVESIEDMSNELTTALKNLADLINNQSQGPIPIPTFSGNDSSDIFEKAIDLAIKSEIGYKTTYNNTLVIPVQSIPQHFGIPFPAVPVVNNQPDINATLLELTK</sequence>
<dbReference type="Proteomes" id="UP000789508">
    <property type="component" value="Unassembled WGS sequence"/>
</dbReference>
<evidence type="ECO:0000313" key="3">
    <source>
        <dbReference type="Proteomes" id="UP000789508"/>
    </source>
</evidence>
<evidence type="ECO:0000256" key="1">
    <source>
        <dbReference type="SAM" id="MobiDB-lite"/>
    </source>
</evidence>
<reference evidence="2" key="1">
    <citation type="submission" date="2021-06" db="EMBL/GenBank/DDBJ databases">
        <authorList>
            <person name="Kallberg Y."/>
            <person name="Tangrot J."/>
            <person name="Rosling A."/>
        </authorList>
    </citation>
    <scope>NUCLEOTIDE SEQUENCE</scope>
    <source>
        <strain evidence="2">FL130A</strain>
    </source>
</reference>
<feature type="region of interest" description="Disordered" evidence="1">
    <location>
        <begin position="1"/>
        <end position="27"/>
    </location>
</feature>
<keyword evidence="3" id="KW-1185">Reference proteome</keyword>